<dbReference type="InterPro" id="IPR025665">
    <property type="entry name" value="Beta-barrel_OMP_2"/>
</dbReference>
<keyword evidence="4" id="KW-1185">Reference proteome</keyword>
<sequence>MKKTILLIVLLIATSSIAQTVKYGIRGGLNLTNVDFEVSSGGASLGVDTDSRTSFYVGGFAEFSLPDSEHKIQTGLGYHANGFKYNFAEEKGSFLISQINIPALFKFNAANGLYINGGAYVGIIVAAEAEVEYYDFFEDRTIKETEDVGDAFNTLDLGLSVGAEYNLENGIFFDLRYNYGLLDIATDEEGFDGETLEIKNRAFMLGLGYKF</sequence>
<comment type="caution">
    <text evidence="3">The sequence shown here is derived from an EMBL/GenBank/DDBJ whole genome shotgun (WGS) entry which is preliminary data.</text>
</comment>
<dbReference type="PROSITE" id="PS00695">
    <property type="entry name" value="ENT_VIR_OMP_2"/>
    <property type="match status" value="1"/>
</dbReference>
<feature type="signal peptide" evidence="1">
    <location>
        <begin position="1"/>
        <end position="18"/>
    </location>
</feature>
<name>A0A916ZVZ4_9FLAO</name>
<evidence type="ECO:0000256" key="1">
    <source>
        <dbReference type="SAM" id="SignalP"/>
    </source>
</evidence>
<feature type="chain" id="PRO_5036849395" description="Outer membrane protein beta-barrel domain-containing protein" evidence="1">
    <location>
        <begin position="19"/>
        <end position="211"/>
    </location>
</feature>
<dbReference type="SUPFAM" id="SSF56925">
    <property type="entry name" value="OMPA-like"/>
    <property type="match status" value="1"/>
</dbReference>
<protein>
    <recommendedName>
        <fullName evidence="2">Outer membrane protein beta-barrel domain-containing protein</fullName>
    </recommendedName>
</protein>
<dbReference type="EMBL" id="BMGL01000007">
    <property type="protein sequence ID" value="GGE14136.1"/>
    <property type="molecule type" value="Genomic_DNA"/>
</dbReference>
<dbReference type="Proteomes" id="UP000599688">
    <property type="component" value="Unassembled WGS sequence"/>
</dbReference>
<reference evidence="3 4" key="1">
    <citation type="journal article" date="2014" name="Int. J. Syst. Evol. Microbiol.">
        <title>Complete genome sequence of Corynebacterium casei LMG S-19264T (=DSM 44701T), isolated from a smear-ripened cheese.</title>
        <authorList>
            <consortium name="US DOE Joint Genome Institute (JGI-PGF)"/>
            <person name="Walter F."/>
            <person name="Albersmeier A."/>
            <person name="Kalinowski J."/>
            <person name="Ruckert C."/>
        </authorList>
    </citation>
    <scope>NUCLEOTIDE SEQUENCE [LARGE SCALE GENOMIC DNA]</scope>
    <source>
        <strain evidence="3 4">CGMCC 1.12925</strain>
    </source>
</reference>
<gene>
    <name evidence="3" type="ORF">GCM10010831_14380</name>
</gene>
<dbReference type="Gene3D" id="2.40.160.20">
    <property type="match status" value="1"/>
</dbReference>
<evidence type="ECO:0000259" key="2">
    <source>
        <dbReference type="Pfam" id="PF13568"/>
    </source>
</evidence>
<dbReference type="InterPro" id="IPR000758">
    <property type="entry name" value="Enterovir_OMP"/>
</dbReference>
<dbReference type="InterPro" id="IPR011250">
    <property type="entry name" value="OMP/PagP_B-barrel"/>
</dbReference>
<dbReference type="AlphaFoldDB" id="A0A916ZVZ4"/>
<dbReference type="Pfam" id="PF13568">
    <property type="entry name" value="OMP_b-brl_2"/>
    <property type="match status" value="1"/>
</dbReference>
<evidence type="ECO:0000313" key="4">
    <source>
        <dbReference type="Proteomes" id="UP000599688"/>
    </source>
</evidence>
<dbReference type="GO" id="GO:0044384">
    <property type="term" value="C:host outer membrane"/>
    <property type="evidence" value="ECO:0007669"/>
    <property type="project" value="InterPro"/>
</dbReference>
<organism evidence="3 4">
    <name type="scientific">Psychroflexus salis</name>
    <dbReference type="NCBI Taxonomy" id="1526574"/>
    <lineage>
        <taxon>Bacteria</taxon>
        <taxon>Pseudomonadati</taxon>
        <taxon>Bacteroidota</taxon>
        <taxon>Flavobacteriia</taxon>
        <taxon>Flavobacteriales</taxon>
        <taxon>Flavobacteriaceae</taxon>
        <taxon>Psychroflexus</taxon>
    </lineage>
</organism>
<evidence type="ECO:0000313" key="3">
    <source>
        <dbReference type="EMBL" id="GGE14136.1"/>
    </source>
</evidence>
<keyword evidence="1" id="KW-0732">Signal</keyword>
<feature type="domain" description="Outer membrane protein beta-barrel" evidence="2">
    <location>
        <begin position="18"/>
        <end position="184"/>
    </location>
</feature>
<dbReference type="RefSeq" id="WP_188406149.1">
    <property type="nucleotide sequence ID" value="NZ_BMGL01000007.1"/>
</dbReference>
<proteinExistence type="predicted"/>
<accession>A0A916ZVZ4</accession>